<organism evidence="2 3">
    <name type="scientific">Roseinatronobacter alkalisoli</name>
    <dbReference type="NCBI Taxonomy" id="3028235"/>
    <lineage>
        <taxon>Bacteria</taxon>
        <taxon>Pseudomonadati</taxon>
        <taxon>Pseudomonadota</taxon>
        <taxon>Alphaproteobacteria</taxon>
        <taxon>Rhodobacterales</taxon>
        <taxon>Paracoccaceae</taxon>
        <taxon>Roseinatronobacter</taxon>
    </lineage>
</organism>
<reference evidence="2" key="1">
    <citation type="submission" date="2023-02" db="EMBL/GenBank/DDBJ databases">
        <title>Description of Roseinatronobacter alkalisoli sp. nov., an alkaliphilic bacerium isolated from soda soil.</title>
        <authorList>
            <person name="Wei W."/>
        </authorList>
    </citation>
    <scope>NUCLEOTIDE SEQUENCE</scope>
    <source>
        <strain evidence="2">HJB301</strain>
    </source>
</reference>
<evidence type="ECO:0000256" key="1">
    <source>
        <dbReference type="SAM" id="Phobius"/>
    </source>
</evidence>
<sequence>MAMDFEVLFLLGVYLLPLALVSALSAWSDNRKPVLGLLLSACSGGLLVWVWRMRPQGMYGLRDIPELTVGLVARIMTYF</sequence>
<evidence type="ECO:0000313" key="2">
    <source>
        <dbReference type="EMBL" id="MDD7971506.1"/>
    </source>
</evidence>
<keyword evidence="1" id="KW-0472">Membrane</keyword>
<comment type="caution">
    <text evidence="2">The sequence shown here is derived from an EMBL/GenBank/DDBJ whole genome shotgun (WGS) entry which is preliminary data.</text>
</comment>
<gene>
    <name evidence="2" type="ORF">PUT78_10355</name>
</gene>
<keyword evidence="3" id="KW-1185">Reference proteome</keyword>
<proteinExistence type="predicted"/>
<protein>
    <submittedName>
        <fullName evidence="2">Uncharacterized protein</fullName>
    </submittedName>
</protein>
<evidence type="ECO:0000313" key="3">
    <source>
        <dbReference type="Proteomes" id="UP001431784"/>
    </source>
</evidence>
<dbReference type="RefSeq" id="WP_274352189.1">
    <property type="nucleotide sequence ID" value="NZ_JAQZSM010000008.1"/>
</dbReference>
<dbReference type="Proteomes" id="UP001431784">
    <property type="component" value="Unassembled WGS sequence"/>
</dbReference>
<feature type="transmembrane region" description="Helical" evidence="1">
    <location>
        <begin position="33"/>
        <end position="51"/>
    </location>
</feature>
<keyword evidence="1" id="KW-1133">Transmembrane helix</keyword>
<name>A0ABT5TAS9_9RHOB</name>
<accession>A0ABT5TAS9</accession>
<keyword evidence="1" id="KW-0812">Transmembrane</keyword>
<dbReference type="EMBL" id="JAQZSM010000008">
    <property type="protein sequence ID" value="MDD7971506.1"/>
    <property type="molecule type" value="Genomic_DNA"/>
</dbReference>